<evidence type="ECO:0000313" key="1">
    <source>
        <dbReference type="EMBL" id="RCK47743.1"/>
    </source>
</evidence>
<gene>
    <name evidence="1" type="ORF">TH30_04595</name>
</gene>
<name>A0A367X238_9PROT</name>
<sequence length="184" mass="21026">MTKKRARGRPKGTGIDDAARLERVADIMVKNPSQSATSAINRVIGSEYGRSITTEQEASIRRRLQRKWRVTCSERMEAARERLLELTPVRYQEPVNVLDQISGLHSYAKHINDSLRPAGLQQALEQAKNVTRVHDEIFEASGAKAFRQQVEQIRRLNDIMNPPALRHLREISERMRITFGRAGQ</sequence>
<dbReference type="OrthoDB" id="7555078at2"/>
<reference evidence="1 2" key="1">
    <citation type="submission" date="2014-07" db="EMBL/GenBank/DDBJ databases">
        <title>Draft genome sequence of Thalassospira profundimaris PR54-5.</title>
        <authorList>
            <person name="Lai Q."/>
            <person name="Shao Z."/>
        </authorList>
    </citation>
    <scope>NUCLEOTIDE SEQUENCE [LARGE SCALE GENOMIC DNA]</scope>
    <source>
        <strain evidence="1 2">PR54-5</strain>
    </source>
</reference>
<proteinExistence type="predicted"/>
<dbReference type="Proteomes" id="UP000252255">
    <property type="component" value="Unassembled WGS sequence"/>
</dbReference>
<accession>A0A367X238</accession>
<dbReference type="RefSeq" id="WP_063089316.1">
    <property type="nucleotide sequence ID" value="NZ_JPWI01000002.1"/>
</dbReference>
<comment type="caution">
    <text evidence="1">The sequence shown here is derived from an EMBL/GenBank/DDBJ whole genome shotgun (WGS) entry which is preliminary data.</text>
</comment>
<organism evidence="1 2">
    <name type="scientific">Thalassospira profundimaris</name>
    <dbReference type="NCBI Taxonomy" id="502049"/>
    <lineage>
        <taxon>Bacteria</taxon>
        <taxon>Pseudomonadati</taxon>
        <taxon>Pseudomonadota</taxon>
        <taxon>Alphaproteobacteria</taxon>
        <taxon>Rhodospirillales</taxon>
        <taxon>Thalassospiraceae</taxon>
        <taxon>Thalassospira</taxon>
    </lineage>
</organism>
<evidence type="ECO:0000313" key="2">
    <source>
        <dbReference type="Proteomes" id="UP000252255"/>
    </source>
</evidence>
<dbReference type="EMBL" id="JPWI01000002">
    <property type="protein sequence ID" value="RCK47743.1"/>
    <property type="molecule type" value="Genomic_DNA"/>
</dbReference>
<protein>
    <submittedName>
        <fullName evidence="1">Uncharacterized protein</fullName>
    </submittedName>
</protein>
<dbReference type="AlphaFoldDB" id="A0A367X238"/>